<accession>A0A0N4WT92</accession>
<reference evidence="2" key="1">
    <citation type="submission" date="2017-02" db="UniProtKB">
        <authorList>
            <consortium name="WormBaseParasite"/>
        </authorList>
    </citation>
    <scope>IDENTIFICATION</scope>
</reference>
<sequence length="53" mass="6060">LKQASLPQMETTEDLSERSEVAYFRQVFSPQPTDVPGGEQYAEKKKKNSKYGH</sequence>
<dbReference type="WBParaSite" id="HPLM_0001479701-mRNA-1">
    <property type="protein sequence ID" value="HPLM_0001479701-mRNA-1"/>
    <property type="gene ID" value="HPLM_0001479701"/>
</dbReference>
<protein>
    <submittedName>
        <fullName evidence="2">YgiQ family radical SAM protein</fullName>
    </submittedName>
</protein>
<proteinExistence type="predicted"/>
<dbReference type="AlphaFoldDB" id="A0A0N4WT92"/>
<feature type="compositionally biased region" description="Basic residues" evidence="1">
    <location>
        <begin position="44"/>
        <end position="53"/>
    </location>
</feature>
<feature type="region of interest" description="Disordered" evidence="1">
    <location>
        <begin position="28"/>
        <end position="53"/>
    </location>
</feature>
<evidence type="ECO:0000256" key="1">
    <source>
        <dbReference type="SAM" id="MobiDB-lite"/>
    </source>
</evidence>
<evidence type="ECO:0000313" key="2">
    <source>
        <dbReference type="WBParaSite" id="HPLM_0001479701-mRNA-1"/>
    </source>
</evidence>
<organism evidence="2">
    <name type="scientific">Haemonchus placei</name>
    <name type="common">Barber's pole worm</name>
    <dbReference type="NCBI Taxonomy" id="6290"/>
    <lineage>
        <taxon>Eukaryota</taxon>
        <taxon>Metazoa</taxon>
        <taxon>Ecdysozoa</taxon>
        <taxon>Nematoda</taxon>
        <taxon>Chromadorea</taxon>
        <taxon>Rhabditida</taxon>
        <taxon>Rhabditina</taxon>
        <taxon>Rhabditomorpha</taxon>
        <taxon>Strongyloidea</taxon>
        <taxon>Trichostrongylidae</taxon>
        <taxon>Haemonchus</taxon>
    </lineage>
</organism>
<name>A0A0N4WT92_HAEPC</name>